<feature type="compositionally biased region" description="Low complexity" evidence="1">
    <location>
        <begin position="33"/>
        <end position="55"/>
    </location>
</feature>
<dbReference type="InterPro" id="IPR000210">
    <property type="entry name" value="BTB/POZ_dom"/>
</dbReference>
<sequence>MSTHESSPRSDEVAPSIEPILQQSASSAGNPVTSSNATTSASSSNSNSITNGSDSLPPEGSLRVIVGNGSDSTTFTLPIPLLTKNSEYFSSLLSFPGSEQRLRTVTLDIDEIDNPLAFKCFVDFIQSGRYHWIEHYGKHYHYKFQPDPSGFGMILNARVYILAERLLSPEVAKFALEELKEILDNTRFFKKTAFFPTDGLLKATELVYLGTPDRYFNTSASGDHHETTLSRRPDWSKRVKNKYQENIRDIMASQIAKNIKAVNMPEFGRSKAYLNLLMNVPELSIDISMAVYPEMYYVEQPPDASMYVGRRTNVNRAEPERCRVCQRFYPSRNELFRHLRGANHLSL</sequence>
<feature type="compositionally biased region" description="Basic and acidic residues" evidence="1">
    <location>
        <begin position="1"/>
        <end position="12"/>
    </location>
</feature>
<dbReference type="Proteomes" id="UP000275078">
    <property type="component" value="Unassembled WGS sequence"/>
</dbReference>
<keyword evidence="4" id="KW-1185">Reference proteome</keyword>
<feature type="region of interest" description="Disordered" evidence="1">
    <location>
        <begin position="1"/>
        <end position="63"/>
    </location>
</feature>
<protein>
    <recommendedName>
        <fullName evidence="2">BTB domain-containing protein</fullName>
    </recommendedName>
</protein>
<accession>A0A3N4IE22</accession>
<feature type="compositionally biased region" description="Polar residues" evidence="1">
    <location>
        <begin position="21"/>
        <end position="32"/>
    </location>
</feature>
<dbReference type="InterPro" id="IPR011333">
    <property type="entry name" value="SKP1/BTB/POZ_sf"/>
</dbReference>
<evidence type="ECO:0000256" key="1">
    <source>
        <dbReference type="SAM" id="MobiDB-lite"/>
    </source>
</evidence>
<dbReference type="PROSITE" id="PS50097">
    <property type="entry name" value="BTB"/>
    <property type="match status" value="1"/>
</dbReference>
<evidence type="ECO:0000313" key="3">
    <source>
        <dbReference type="EMBL" id="RPA84393.1"/>
    </source>
</evidence>
<evidence type="ECO:0000259" key="2">
    <source>
        <dbReference type="PROSITE" id="PS50097"/>
    </source>
</evidence>
<name>A0A3N4IE22_ASCIM</name>
<organism evidence="3 4">
    <name type="scientific">Ascobolus immersus RN42</name>
    <dbReference type="NCBI Taxonomy" id="1160509"/>
    <lineage>
        <taxon>Eukaryota</taxon>
        <taxon>Fungi</taxon>
        <taxon>Dikarya</taxon>
        <taxon>Ascomycota</taxon>
        <taxon>Pezizomycotina</taxon>
        <taxon>Pezizomycetes</taxon>
        <taxon>Pezizales</taxon>
        <taxon>Ascobolaceae</taxon>
        <taxon>Ascobolus</taxon>
    </lineage>
</organism>
<dbReference type="Gene3D" id="3.30.710.10">
    <property type="entry name" value="Potassium Channel Kv1.1, Chain A"/>
    <property type="match status" value="1"/>
</dbReference>
<gene>
    <name evidence="3" type="ORF">BJ508DRAFT_412781</name>
</gene>
<dbReference type="AlphaFoldDB" id="A0A3N4IE22"/>
<dbReference type="InterPro" id="IPR013087">
    <property type="entry name" value="Znf_C2H2_type"/>
</dbReference>
<proteinExistence type="predicted"/>
<feature type="domain" description="BTB" evidence="2">
    <location>
        <begin position="60"/>
        <end position="134"/>
    </location>
</feature>
<dbReference type="EMBL" id="ML119659">
    <property type="protein sequence ID" value="RPA84393.1"/>
    <property type="molecule type" value="Genomic_DNA"/>
</dbReference>
<dbReference type="PROSITE" id="PS00028">
    <property type="entry name" value="ZINC_FINGER_C2H2_1"/>
    <property type="match status" value="1"/>
</dbReference>
<evidence type="ECO:0000313" key="4">
    <source>
        <dbReference type="Proteomes" id="UP000275078"/>
    </source>
</evidence>
<reference evidence="3 4" key="1">
    <citation type="journal article" date="2018" name="Nat. Ecol. Evol.">
        <title>Pezizomycetes genomes reveal the molecular basis of ectomycorrhizal truffle lifestyle.</title>
        <authorList>
            <person name="Murat C."/>
            <person name="Payen T."/>
            <person name="Noel B."/>
            <person name="Kuo A."/>
            <person name="Morin E."/>
            <person name="Chen J."/>
            <person name="Kohler A."/>
            <person name="Krizsan K."/>
            <person name="Balestrini R."/>
            <person name="Da Silva C."/>
            <person name="Montanini B."/>
            <person name="Hainaut M."/>
            <person name="Levati E."/>
            <person name="Barry K.W."/>
            <person name="Belfiori B."/>
            <person name="Cichocki N."/>
            <person name="Clum A."/>
            <person name="Dockter R.B."/>
            <person name="Fauchery L."/>
            <person name="Guy J."/>
            <person name="Iotti M."/>
            <person name="Le Tacon F."/>
            <person name="Lindquist E.A."/>
            <person name="Lipzen A."/>
            <person name="Malagnac F."/>
            <person name="Mello A."/>
            <person name="Molinier V."/>
            <person name="Miyauchi S."/>
            <person name="Poulain J."/>
            <person name="Riccioni C."/>
            <person name="Rubini A."/>
            <person name="Sitrit Y."/>
            <person name="Splivallo R."/>
            <person name="Traeger S."/>
            <person name="Wang M."/>
            <person name="Zifcakova L."/>
            <person name="Wipf D."/>
            <person name="Zambonelli A."/>
            <person name="Paolocci F."/>
            <person name="Nowrousian M."/>
            <person name="Ottonello S."/>
            <person name="Baldrian P."/>
            <person name="Spatafora J.W."/>
            <person name="Henrissat B."/>
            <person name="Nagy L.G."/>
            <person name="Aury J.M."/>
            <person name="Wincker P."/>
            <person name="Grigoriev I.V."/>
            <person name="Bonfante P."/>
            <person name="Martin F.M."/>
        </authorList>
    </citation>
    <scope>NUCLEOTIDE SEQUENCE [LARGE SCALE GENOMIC DNA]</scope>
    <source>
        <strain evidence="3 4">RN42</strain>
    </source>
</reference>